<dbReference type="InterPro" id="IPR013766">
    <property type="entry name" value="Thioredoxin_domain"/>
</dbReference>
<dbReference type="EMBL" id="SNQG01000003">
    <property type="protein sequence ID" value="TEW66818.1"/>
    <property type="molecule type" value="Genomic_DNA"/>
</dbReference>
<name>A0A4Y8ADY9_9SPHI</name>
<organism evidence="8 9">
    <name type="scientific">Mucilaginibacter phyllosphaerae</name>
    <dbReference type="NCBI Taxonomy" id="1812349"/>
    <lineage>
        <taxon>Bacteria</taxon>
        <taxon>Pseudomonadati</taxon>
        <taxon>Bacteroidota</taxon>
        <taxon>Sphingobacteriia</taxon>
        <taxon>Sphingobacteriales</taxon>
        <taxon>Sphingobacteriaceae</taxon>
        <taxon>Mucilaginibacter</taxon>
    </lineage>
</organism>
<evidence type="ECO:0000259" key="6">
    <source>
        <dbReference type="PROSITE" id="PS51352"/>
    </source>
</evidence>
<keyword evidence="10" id="KW-1185">Reference proteome</keyword>
<feature type="domain" description="Thioredoxin" evidence="6">
    <location>
        <begin position="28"/>
        <end position="188"/>
    </location>
</feature>
<dbReference type="PANTHER" id="PTHR42852">
    <property type="entry name" value="THIOL:DISULFIDE INTERCHANGE PROTEIN DSBE"/>
    <property type="match status" value="1"/>
</dbReference>
<keyword evidence="2" id="KW-0201">Cytochrome c-type biogenesis</keyword>
<evidence type="ECO:0000313" key="7">
    <source>
        <dbReference type="EMBL" id="MBB3971285.1"/>
    </source>
</evidence>
<dbReference type="AlphaFoldDB" id="A0A4Y8ADY9"/>
<dbReference type="SUPFAM" id="SSF52833">
    <property type="entry name" value="Thioredoxin-like"/>
    <property type="match status" value="1"/>
</dbReference>
<evidence type="ECO:0000313" key="10">
    <source>
        <dbReference type="Proteomes" id="UP000583101"/>
    </source>
</evidence>
<dbReference type="GO" id="GO:0016853">
    <property type="term" value="F:isomerase activity"/>
    <property type="evidence" value="ECO:0007669"/>
    <property type="project" value="UniProtKB-KW"/>
</dbReference>
<reference evidence="8" key="2">
    <citation type="submission" date="2019-03" db="EMBL/GenBank/DDBJ databases">
        <authorList>
            <person name="Yan Y.-Q."/>
            <person name="Du Z.-J."/>
        </authorList>
    </citation>
    <scope>NUCLEOTIDE SEQUENCE</scope>
    <source>
        <strain evidence="8">PP-F2FG21</strain>
    </source>
</reference>
<evidence type="ECO:0000313" key="9">
    <source>
        <dbReference type="Proteomes" id="UP000297248"/>
    </source>
</evidence>
<keyword evidence="5" id="KW-0732">Signal</keyword>
<dbReference type="InterPro" id="IPR050553">
    <property type="entry name" value="Thioredoxin_ResA/DsbE_sf"/>
</dbReference>
<keyword evidence="4" id="KW-0676">Redox-active center</keyword>
<reference evidence="8 9" key="1">
    <citation type="journal article" date="2016" name="Int. J. Syst. Evol. Microbiol.">
        <title>Proposal of Mucilaginibacter phyllosphaerae sp. nov. isolated from the phyllosphere of Galium album.</title>
        <authorList>
            <person name="Aydogan E.L."/>
            <person name="Busse H.J."/>
            <person name="Moser G."/>
            <person name="Muller C."/>
            <person name="Kampfer P."/>
            <person name="Glaeser S.P."/>
        </authorList>
    </citation>
    <scope>NUCLEOTIDE SEQUENCE [LARGE SCALE GENOMIC DNA]</scope>
    <source>
        <strain evidence="8 9">PP-F2FG21</strain>
    </source>
</reference>
<dbReference type="OrthoDB" id="793244at2"/>
<evidence type="ECO:0000256" key="3">
    <source>
        <dbReference type="ARBA" id="ARBA00023157"/>
    </source>
</evidence>
<dbReference type="RefSeq" id="WP_134336423.1">
    <property type="nucleotide sequence ID" value="NZ_BMCZ01000003.1"/>
</dbReference>
<dbReference type="Pfam" id="PF00578">
    <property type="entry name" value="AhpC-TSA"/>
    <property type="match status" value="1"/>
</dbReference>
<dbReference type="InterPro" id="IPR036249">
    <property type="entry name" value="Thioredoxin-like_sf"/>
</dbReference>
<keyword evidence="3" id="KW-1015">Disulfide bond</keyword>
<evidence type="ECO:0000256" key="4">
    <source>
        <dbReference type="ARBA" id="ARBA00023284"/>
    </source>
</evidence>
<evidence type="ECO:0000256" key="1">
    <source>
        <dbReference type="ARBA" id="ARBA00004196"/>
    </source>
</evidence>
<protein>
    <submittedName>
        <fullName evidence="8">Redoxin domain-containing protein</fullName>
    </submittedName>
    <submittedName>
        <fullName evidence="7">Thiol-disulfide isomerase/thioredoxin</fullName>
    </submittedName>
</protein>
<reference evidence="7 10" key="3">
    <citation type="submission" date="2020-08" db="EMBL/GenBank/DDBJ databases">
        <title>Genomic Encyclopedia of Type Strains, Phase IV (KMG-IV): sequencing the most valuable type-strain genomes for metagenomic binning, comparative biology and taxonomic classification.</title>
        <authorList>
            <person name="Goeker M."/>
        </authorList>
    </citation>
    <scope>NUCLEOTIDE SEQUENCE [LARGE SCALE GENOMIC DNA]</scope>
    <source>
        <strain evidence="7 10">DSM 100995</strain>
    </source>
</reference>
<gene>
    <name evidence="8" type="ORF">E2R65_10405</name>
    <name evidence="7" type="ORF">GGR35_003913</name>
</gene>
<feature type="chain" id="PRO_5044616502" evidence="5">
    <location>
        <begin position="20"/>
        <end position="194"/>
    </location>
</feature>
<dbReference type="Proteomes" id="UP000583101">
    <property type="component" value="Unassembled WGS sequence"/>
</dbReference>
<evidence type="ECO:0000313" key="8">
    <source>
        <dbReference type="EMBL" id="TEW66818.1"/>
    </source>
</evidence>
<dbReference type="GO" id="GO:0030313">
    <property type="term" value="C:cell envelope"/>
    <property type="evidence" value="ECO:0007669"/>
    <property type="project" value="UniProtKB-SubCell"/>
</dbReference>
<accession>A0A4Y8ADY9</accession>
<dbReference type="EMBL" id="JACIEG010000009">
    <property type="protein sequence ID" value="MBB3971285.1"/>
    <property type="molecule type" value="Genomic_DNA"/>
</dbReference>
<dbReference type="GO" id="GO:0016491">
    <property type="term" value="F:oxidoreductase activity"/>
    <property type="evidence" value="ECO:0007669"/>
    <property type="project" value="InterPro"/>
</dbReference>
<dbReference type="Proteomes" id="UP000297248">
    <property type="component" value="Unassembled WGS sequence"/>
</dbReference>
<dbReference type="Gene3D" id="3.40.30.10">
    <property type="entry name" value="Glutaredoxin"/>
    <property type="match status" value="1"/>
</dbReference>
<proteinExistence type="predicted"/>
<dbReference type="GO" id="GO:0017004">
    <property type="term" value="P:cytochrome complex assembly"/>
    <property type="evidence" value="ECO:0007669"/>
    <property type="project" value="UniProtKB-KW"/>
</dbReference>
<comment type="subcellular location">
    <subcellularLocation>
        <location evidence="1">Cell envelope</location>
    </subcellularLocation>
</comment>
<dbReference type="GO" id="GO:0016209">
    <property type="term" value="F:antioxidant activity"/>
    <property type="evidence" value="ECO:0007669"/>
    <property type="project" value="InterPro"/>
</dbReference>
<keyword evidence="7" id="KW-0413">Isomerase</keyword>
<dbReference type="PROSITE" id="PS51352">
    <property type="entry name" value="THIOREDOXIN_2"/>
    <property type="match status" value="1"/>
</dbReference>
<evidence type="ECO:0000256" key="5">
    <source>
        <dbReference type="SAM" id="SignalP"/>
    </source>
</evidence>
<comment type="caution">
    <text evidence="8">The sequence shown here is derived from an EMBL/GenBank/DDBJ whole genome shotgun (WGS) entry which is preliminary data.</text>
</comment>
<dbReference type="InterPro" id="IPR000866">
    <property type="entry name" value="AhpC/TSA"/>
</dbReference>
<evidence type="ECO:0000256" key="2">
    <source>
        <dbReference type="ARBA" id="ARBA00022748"/>
    </source>
</evidence>
<dbReference type="CDD" id="cd02966">
    <property type="entry name" value="TlpA_like_family"/>
    <property type="match status" value="1"/>
</dbReference>
<sequence length="194" mass="21866">MKLKICLMGLLCLFFQVNAQTKPTTKHLEVGDKMPDVQITNIMNGKFKTAKISDFKGKLIILDFWNSFCAGCIAGFPKLDSLQRQFKGKIQVLLVNPESDHETERSMKIVIDRMNTWSDLPFKLPIVFHDKAISENFSFHGVPFMVWIGPDGTIAAIPDKSELTKENIGQVLTGKKITLKRSVDRILSPGKENL</sequence>
<dbReference type="PANTHER" id="PTHR42852:SF6">
    <property type="entry name" value="THIOL:DISULFIDE INTERCHANGE PROTEIN DSBE"/>
    <property type="match status" value="1"/>
</dbReference>
<feature type="signal peptide" evidence="5">
    <location>
        <begin position="1"/>
        <end position="19"/>
    </location>
</feature>